<dbReference type="InterPro" id="IPR050179">
    <property type="entry name" value="Trans_hexapeptide_repeat"/>
</dbReference>
<reference evidence="2 3" key="1">
    <citation type="journal article" date="2016" name="Nat. Commun.">
        <title>Thousands of microbial genomes shed light on interconnected biogeochemical processes in an aquifer system.</title>
        <authorList>
            <person name="Anantharaman K."/>
            <person name="Brown C.T."/>
            <person name="Hug L.A."/>
            <person name="Sharon I."/>
            <person name="Castelle C.J."/>
            <person name="Probst A.J."/>
            <person name="Thomas B.C."/>
            <person name="Singh A."/>
            <person name="Wilkins M.J."/>
            <person name="Karaoz U."/>
            <person name="Brodie E.L."/>
            <person name="Williams K.H."/>
            <person name="Hubbard S.S."/>
            <person name="Banfield J.F."/>
        </authorList>
    </citation>
    <scope>NUCLEOTIDE SEQUENCE [LARGE SCALE GENOMIC DNA]</scope>
</reference>
<evidence type="ECO:0000313" key="3">
    <source>
        <dbReference type="Proteomes" id="UP000177354"/>
    </source>
</evidence>
<dbReference type="EMBL" id="MFJF01000005">
    <property type="protein sequence ID" value="OGG08011.1"/>
    <property type="molecule type" value="Genomic_DNA"/>
</dbReference>
<name>A0A1F5Z6G1_9BACT</name>
<dbReference type="PANTHER" id="PTHR43300">
    <property type="entry name" value="ACETYLTRANSFERASE"/>
    <property type="match status" value="1"/>
</dbReference>
<dbReference type="InterPro" id="IPR011004">
    <property type="entry name" value="Trimer_LpxA-like_sf"/>
</dbReference>
<protein>
    <recommendedName>
        <fullName evidence="4">PglD N-terminal domain-containing protein</fullName>
    </recommendedName>
</protein>
<evidence type="ECO:0000256" key="1">
    <source>
        <dbReference type="PIRSR" id="PIRSR620019-1"/>
    </source>
</evidence>
<proteinExistence type="predicted"/>
<dbReference type="AlphaFoldDB" id="A0A1F5Z6G1"/>
<evidence type="ECO:0000313" key="2">
    <source>
        <dbReference type="EMBL" id="OGG08011.1"/>
    </source>
</evidence>
<sequence length="217" mass="23303">MKEIYLVGMQSFYISEAIDICELSGYKKIILLDNLNNFPKHKIFGYDVIKLKDFAYTPKTIDYVCPIRTPFYRKSIINGLPENKFRPVSLIHPSAVIARSCEISGKGVIIGANAVIGAQSKIGNFTLINRGALIGHDVTVSDFATIESGAILAGQTVIGSGSYIAMGAKILPKINIGQDSIAAAGAVVRENVSDNTMVAGVPAVVKKKYTEGYRGTG</sequence>
<gene>
    <name evidence="2" type="ORF">A2777_01320</name>
</gene>
<dbReference type="SUPFAM" id="SSF51161">
    <property type="entry name" value="Trimeric LpxA-like enzymes"/>
    <property type="match status" value="1"/>
</dbReference>
<feature type="active site" description="Proton acceptor" evidence="1">
    <location>
        <position position="136"/>
    </location>
</feature>
<dbReference type="Gene3D" id="2.160.10.10">
    <property type="entry name" value="Hexapeptide repeat proteins"/>
    <property type="match status" value="1"/>
</dbReference>
<dbReference type="Proteomes" id="UP000177354">
    <property type="component" value="Unassembled WGS sequence"/>
</dbReference>
<dbReference type="InterPro" id="IPR020019">
    <property type="entry name" value="AcTrfase_PglD-like"/>
</dbReference>
<organism evidence="2 3">
    <name type="scientific">Candidatus Gottesmanbacteria bacterium RIFCSPHIGHO2_01_FULL_40_15</name>
    <dbReference type="NCBI Taxonomy" id="1798376"/>
    <lineage>
        <taxon>Bacteria</taxon>
        <taxon>Candidatus Gottesmaniibacteriota</taxon>
    </lineage>
</organism>
<evidence type="ECO:0008006" key="4">
    <source>
        <dbReference type="Google" id="ProtNLM"/>
    </source>
</evidence>
<feature type="site" description="Increases basicity of active site His" evidence="1">
    <location>
        <position position="137"/>
    </location>
</feature>
<dbReference type="PANTHER" id="PTHR43300:SF7">
    <property type="entry name" value="UDP-N-ACETYLBACILLOSAMINE N-ACETYLTRANSFERASE"/>
    <property type="match status" value="1"/>
</dbReference>
<comment type="caution">
    <text evidence="2">The sequence shown here is derived from an EMBL/GenBank/DDBJ whole genome shotgun (WGS) entry which is preliminary data.</text>
</comment>
<accession>A0A1F5Z6G1</accession>
<dbReference type="CDD" id="cd03360">
    <property type="entry name" value="LbH_AT_putative"/>
    <property type="match status" value="1"/>
</dbReference>